<dbReference type="CDD" id="cd00616">
    <property type="entry name" value="AHBA_syn"/>
    <property type="match status" value="1"/>
</dbReference>
<keyword evidence="3" id="KW-0663">Pyridoxal phosphate</keyword>
<dbReference type="PIRSF" id="PIRSF000390">
    <property type="entry name" value="PLP_StrS"/>
    <property type="match status" value="1"/>
</dbReference>
<dbReference type="InterPro" id="IPR015424">
    <property type="entry name" value="PyrdxlP-dep_Trfase"/>
</dbReference>
<comment type="similarity">
    <text evidence="3">Belongs to the DegT/DnrJ/EryC1 family.</text>
</comment>
<evidence type="ECO:0000256" key="2">
    <source>
        <dbReference type="ARBA" id="ARBA00023194"/>
    </source>
</evidence>
<keyword evidence="4" id="KW-0032">Aminotransferase</keyword>
<keyword evidence="4" id="KW-0808">Transferase</keyword>
<dbReference type="SUPFAM" id="SSF53383">
    <property type="entry name" value="PLP-dependent transferases"/>
    <property type="match status" value="1"/>
</dbReference>
<comment type="cofactor">
    <cofactor evidence="1">
        <name>pyridoxal 5'-phosphate</name>
        <dbReference type="ChEBI" id="CHEBI:597326"/>
    </cofactor>
</comment>
<evidence type="ECO:0000313" key="4">
    <source>
        <dbReference type="EMBL" id="MEA5360267.1"/>
    </source>
</evidence>
<dbReference type="PANTHER" id="PTHR30244">
    <property type="entry name" value="TRANSAMINASE"/>
    <property type="match status" value="1"/>
</dbReference>
<comment type="caution">
    <text evidence="4">The sequence shown here is derived from an EMBL/GenBank/DDBJ whole genome shotgun (WGS) entry which is preliminary data.</text>
</comment>
<keyword evidence="2" id="KW-0045">Antibiotic biosynthesis</keyword>
<dbReference type="Gene3D" id="3.90.1150.10">
    <property type="entry name" value="Aspartate Aminotransferase, domain 1"/>
    <property type="match status" value="1"/>
</dbReference>
<dbReference type="GO" id="GO:0008483">
    <property type="term" value="F:transaminase activity"/>
    <property type="evidence" value="ECO:0007669"/>
    <property type="project" value="UniProtKB-KW"/>
</dbReference>
<dbReference type="Gene3D" id="3.40.640.10">
    <property type="entry name" value="Type I PLP-dependent aspartate aminotransferase-like (Major domain)"/>
    <property type="match status" value="1"/>
</dbReference>
<evidence type="ECO:0000313" key="5">
    <source>
        <dbReference type="Proteomes" id="UP001304298"/>
    </source>
</evidence>
<evidence type="ECO:0000256" key="1">
    <source>
        <dbReference type="ARBA" id="ARBA00001933"/>
    </source>
</evidence>
<reference evidence="4 5" key="1">
    <citation type="submission" date="2023-12" db="EMBL/GenBank/DDBJ databases">
        <title>Amycolatopsis sp. V23-08.</title>
        <authorList>
            <person name="Somphong A."/>
        </authorList>
    </citation>
    <scope>NUCLEOTIDE SEQUENCE [LARGE SCALE GENOMIC DNA]</scope>
    <source>
        <strain evidence="4 5">V23-08</strain>
    </source>
</reference>
<name>A0ABU5R238_9PSEU</name>
<protein>
    <submittedName>
        <fullName evidence="4">DegT/DnrJ/EryC1/StrS family aminotransferase</fullName>
        <ecNumber evidence="4">2.6.1.-</ecNumber>
    </submittedName>
</protein>
<dbReference type="RefSeq" id="WP_323326253.1">
    <property type="nucleotide sequence ID" value="NZ_JAYFSI010000002.1"/>
</dbReference>
<organism evidence="4 5">
    <name type="scientific">Amycolatopsis heterodermiae</name>
    <dbReference type="NCBI Taxonomy" id="3110235"/>
    <lineage>
        <taxon>Bacteria</taxon>
        <taxon>Bacillati</taxon>
        <taxon>Actinomycetota</taxon>
        <taxon>Actinomycetes</taxon>
        <taxon>Pseudonocardiales</taxon>
        <taxon>Pseudonocardiaceae</taxon>
        <taxon>Amycolatopsis</taxon>
    </lineage>
</organism>
<dbReference type="InterPro" id="IPR015421">
    <property type="entry name" value="PyrdxlP-dep_Trfase_major"/>
</dbReference>
<dbReference type="PANTHER" id="PTHR30244:SF34">
    <property type="entry name" value="DTDP-4-AMINO-4,6-DIDEOXYGALACTOSE TRANSAMINASE"/>
    <property type="match status" value="1"/>
</dbReference>
<dbReference type="InterPro" id="IPR015422">
    <property type="entry name" value="PyrdxlP-dep_Trfase_small"/>
</dbReference>
<evidence type="ECO:0000256" key="3">
    <source>
        <dbReference type="RuleBase" id="RU004508"/>
    </source>
</evidence>
<dbReference type="EC" id="2.6.1.-" evidence="4"/>
<dbReference type="Pfam" id="PF01041">
    <property type="entry name" value="DegT_DnrJ_EryC1"/>
    <property type="match status" value="1"/>
</dbReference>
<keyword evidence="5" id="KW-1185">Reference proteome</keyword>
<sequence length="412" mass="45297">MTMPGYIVPAARRGSILGGEELAALAELIDSGEILSQGRHRQLFEQRFRDRIGSRYAFSVTSGTVALELATHLLGLSRGDEVVVTPQTYRAMAQPLLDLDVNVRFCDVDPDTLNMDPEALRSMISERTRAVIVVHYGGAPADMREIVRIAHDHGSLVLEDCAHALGASYHGEHPGALADIGCFSFHSLKNITTLGEGGMITFARDDWAERLNQIRSNRVDGSVRPSWEYSLPGGSLLPWMRDADDVYTSDYLRILRAGTNATLSEPAAVVGSVQLDRLDELVKRRRMIAASLDEVIGLSSAARPQSLSVDTEHACHLYTFMVADGAEARERLVRSLDRQGVQIELRYFPLHLLPEWRWRGHGPGECPVAERSWFGAQVNLPCYPGLSDAQVEHMTQALATALAETAGALTSR</sequence>
<dbReference type="EMBL" id="JAYFSI010000002">
    <property type="protein sequence ID" value="MEA5360267.1"/>
    <property type="molecule type" value="Genomic_DNA"/>
</dbReference>
<accession>A0ABU5R238</accession>
<proteinExistence type="inferred from homology"/>
<gene>
    <name evidence="4" type="ORF">VA596_12035</name>
</gene>
<dbReference type="Proteomes" id="UP001304298">
    <property type="component" value="Unassembled WGS sequence"/>
</dbReference>
<dbReference type="InterPro" id="IPR000653">
    <property type="entry name" value="DegT/StrS_aminotransferase"/>
</dbReference>